<dbReference type="Proteomes" id="UP000215902">
    <property type="component" value="Unassembled WGS sequence"/>
</dbReference>
<keyword evidence="1" id="KW-0472">Membrane</keyword>
<keyword evidence="1" id="KW-1133">Transmembrane helix</keyword>
<dbReference type="AlphaFoldDB" id="A0A267GIX4"/>
<keyword evidence="1" id="KW-0812">Transmembrane</keyword>
<feature type="signal peptide" evidence="2">
    <location>
        <begin position="1"/>
        <end position="20"/>
    </location>
</feature>
<evidence type="ECO:0000256" key="1">
    <source>
        <dbReference type="SAM" id="Phobius"/>
    </source>
</evidence>
<sequence>PTAMHLALSTTLALVSPMLAAPLPACPPGQYRDSEGASNCKDCPSLSKCRGDFGRAWAARCDRPLIKSACSDYWSSGSSSDISDVAVSSNSGSAEAGESLQSMNAITRAAGTASNSSAKLAGDASDMTTGVACDCNCENVLPYQIAIAILAIIGPGFLLHKLYKYVRN</sequence>
<evidence type="ECO:0000256" key="2">
    <source>
        <dbReference type="SAM" id="SignalP"/>
    </source>
</evidence>
<evidence type="ECO:0000313" key="4">
    <source>
        <dbReference type="Proteomes" id="UP000215902"/>
    </source>
</evidence>
<proteinExistence type="predicted"/>
<evidence type="ECO:0000313" key="3">
    <source>
        <dbReference type="EMBL" id="PAA85993.1"/>
    </source>
</evidence>
<feature type="transmembrane region" description="Helical" evidence="1">
    <location>
        <begin position="141"/>
        <end position="159"/>
    </location>
</feature>
<name>A0A267GIX4_9PLAT</name>
<protein>
    <recommendedName>
        <fullName evidence="5">TNFR-Cys domain-containing protein</fullName>
    </recommendedName>
</protein>
<feature type="chain" id="PRO_5013080103" description="TNFR-Cys domain-containing protein" evidence="2">
    <location>
        <begin position="21"/>
        <end position="168"/>
    </location>
</feature>
<organism evidence="3 4">
    <name type="scientific">Macrostomum lignano</name>
    <dbReference type="NCBI Taxonomy" id="282301"/>
    <lineage>
        <taxon>Eukaryota</taxon>
        <taxon>Metazoa</taxon>
        <taxon>Spiralia</taxon>
        <taxon>Lophotrochozoa</taxon>
        <taxon>Platyhelminthes</taxon>
        <taxon>Rhabditophora</taxon>
        <taxon>Macrostomorpha</taxon>
        <taxon>Macrostomida</taxon>
        <taxon>Macrostomidae</taxon>
        <taxon>Macrostomum</taxon>
    </lineage>
</organism>
<dbReference type="EMBL" id="NIVC01000298">
    <property type="protein sequence ID" value="PAA85993.1"/>
    <property type="molecule type" value="Genomic_DNA"/>
</dbReference>
<reference evidence="3 4" key="1">
    <citation type="submission" date="2017-06" db="EMBL/GenBank/DDBJ databases">
        <title>A platform for efficient transgenesis in Macrostomum lignano, a flatworm model organism for stem cell research.</title>
        <authorList>
            <person name="Berezikov E."/>
        </authorList>
    </citation>
    <scope>NUCLEOTIDE SEQUENCE [LARGE SCALE GENOMIC DNA]</scope>
    <source>
        <strain evidence="3">DV1</strain>
        <tissue evidence="3">Whole organism</tissue>
    </source>
</reference>
<feature type="non-terminal residue" evidence="3">
    <location>
        <position position="1"/>
    </location>
</feature>
<gene>
    <name evidence="3" type="ORF">BOX15_Mlig004480g5</name>
</gene>
<comment type="caution">
    <text evidence="3">The sequence shown here is derived from an EMBL/GenBank/DDBJ whole genome shotgun (WGS) entry which is preliminary data.</text>
</comment>
<accession>A0A267GIX4</accession>
<keyword evidence="4" id="KW-1185">Reference proteome</keyword>
<keyword evidence="2" id="KW-0732">Signal</keyword>
<evidence type="ECO:0008006" key="5">
    <source>
        <dbReference type="Google" id="ProtNLM"/>
    </source>
</evidence>